<reference evidence="1" key="1">
    <citation type="submission" date="2023-06" db="EMBL/GenBank/DDBJ databases">
        <authorList>
            <person name="Zhang S."/>
        </authorList>
    </citation>
    <scope>NUCLEOTIDE SEQUENCE</scope>
    <source>
        <strain evidence="1">SG2303</strain>
    </source>
</reference>
<sequence>MINIPLTDLSAIGDLYDADLLHLGGKVIAALRNEHLKRGQMQPASSIGQDDALTDSNPFDRLFAAVQSIAGTL</sequence>
<gene>
    <name evidence="1" type="ORF">QU481_19635</name>
</gene>
<accession>A0ABT7XTK7</accession>
<keyword evidence="2" id="KW-1185">Reference proteome</keyword>
<dbReference type="EMBL" id="JAUEDK010000051">
    <property type="protein sequence ID" value="MDN0077060.1"/>
    <property type="molecule type" value="Genomic_DNA"/>
</dbReference>
<dbReference type="Proteomes" id="UP001168540">
    <property type="component" value="Unassembled WGS sequence"/>
</dbReference>
<organism evidence="1 2">
    <name type="scientific">Crenobacter oryzisoli</name>
    <dbReference type="NCBI Taxonomy" id="3056844"/>
    <lineage>
        <taxon>Bacteria</taxon>
        <taxon>Pseudomonadati</taxon>
        <taxon>Pseudomonadota</taxon>
        <taxon>Betaproteobacteria</taxon>
        <taxon>Neisseriales</taxon>
        <taxon>Neisseriaceae</taxon>
        <taxon>Crenobacter</taxon>
    </lineage>
</organism>
<comment type="caution">
    <text evidence="1">The sequence shown here is derived from an EMBL/GenBank/DDBJ whole genome shotgun (WGS) entry which is preliminary data.</text>
</comment>
<protein>
    <submittedName>
        <fullName evidence="1">Uncharacterized protein</fullName>
    </submittedName>
</protein>
<dbReference type="RefSeq" id="WP_289831685.1">
    <property type="nucleotide sequence ID" value="NZ_JAUEDK010000051.1"/>
</dbReference>
<proteinExistence type="predicted"/>
<evidence type="ECO:0000313" key="1">
    <source>
        <dbReference type="EMBL" id="MDN0077060.1"/>
    </source>
</evidence>
<name>A0ABT7XTK7_9NEIS</name>
<evidence type="ECO:0000313" key="2">
    <source>
        <dbReference type="Proteomes" id="UP001168540"/>
    </source>
</evidence>